<name>A0A0F9KIT0_9ZZZZ</name>
<feature type="non-terminal residue" evidence="2">
    <location>
        <position position="116"/>
    </location>
</feature>
<gene>
    <name evidence="2" type="ORF">LCGC14_1325560</name>
</gene>
<comment type="caution">
    <text evidence="2">The sequence shown here is derived from an EMBL/GenBank/DDBJ whole genome shotgun (WGS) entry which is preliminary data.</text>
</comment>
<feature type="region of interest" description="Disordered" evidence="1">
    <location>
        <begin position="25"/>
        <end position="44"/>
    </location>
</feature>
<reference evidence="2" key="1">
    <citation type="journal article" date="2015" name="Nature">
        <title>Complex archaea that bridge the gap between prokaryotes and eukaryotes.</title>
        <authorList>
            <person name="Spang A."/>
            <person name="Saw J.H."/>
            <person name="Jorgensen S.L."/>
            <person name="Zaremba-Niedzwiedzka K."/>
            <person name="Martijn J."/>
            <person name="Lind A.E."/>
            <person name="van Eijk R."/>
            <person name="Schleper C."/>
            <person name="Guy L."/>
            <person name="Ettema T.J."/>
        </authorList>
    </citation>
    <scope>NUCLEOTIDE SEQUENCE</scope>
</reference>
<evidence type="ECO:0000313" key="2">
    <source>
        <dbReference type="EMBL" id="KKM81853.1"/>
    </source>
</evidence>
<dbReference type="AlphaFoldDB" id="A0A0F9KIT0"/>
<evidence type="ECO:0000256" key="1">
    <source>
        <dbReference type="SAM" id="MobiDB-lite"/>
    </source>
</evidence>
<organism evidence="2">
    <name type="scientific">marine sediment metagenome</name>
    <dbReference type="NCBI Taxonomy" id="412755"/>
    <lineage>
        <taxon>unclassified sequences</taxon>
        <taxon>metagenomes</taxon>
        <taxon>ecological metagenomes</taxon>
    </lineage>
</organism>
<protein>
    <submittedName>
        <fullName evidence="2">Uncharacterized protein</fullName>
    </submittedName>
</protein>
<dbReference type="EMBL" id="LAZR01007954">
    <property type="protein sequence ID" value="KKM81853.1"/>
    <property type="molecule type" value="Genomic_DNA"/>
</dbReference>
<sequence>MAGPSTDSLATGGARPQYGQQFKQLPSATQQLTPEASLQQEIQTGRKQIDDKYRLMWNEIGRSAQFVGRQKAANMRQQLIAKGKQEMLQFNQQAQQQLAQLQRTTMMGEQGLISSE</sequence>
<accession>A0A0F9KIT0</accession>
<proteinExistence type="predicted"/>